<evidence type="ECO:0000313" key="4">
    <source>
        <dbReference type="Proteomes" id="UP000321947"/>
    </source>
</evidence>
<protein>
    <submittedName>
        <fullName evidence="2">Gag-pol polyprotein</fullName>
    </submittedName>
</protein>
<dbReference type="AlphaFoldDB" id="A0A5D3CAR5"/>
<sequence length="64" mass="7494">MEIIREDPSISRPRVFDGKNYPYWKSRMTSFLILDGRAWRAVVVGWEPPMITIDGHSVPKFEVD</sequence>
<dbReference type="EMBL" id="SSTD01012116">
    <property type="protein sequence ID" value="TYK08943.1"/>
    <property type="molecule type" value="Genomic_DNA"/>
</dbReference>
<accession>A0A5D3CAR5</accession>
<dbReference type="Proteomes" id="UP000321393">
    <property type="component" value="Unassembled WGS sequence"/>
</dbReference>
<evidence type="ECO:0000313" key="2">
    <source>
        <dbReference type="EMBL" id="TYK08943.1"/>
    </source>
</evidence>
<gene>
    <name evidence="2" type="ORF">E5676_scaffold314G00340</name>
    <name evidence="1" type="ORF">E6C27_scaffold221G00320</name>
</gene>
<name>A0A5D3CAR5_CUCMM</name>
<comment type="caution">
    <text evidence="2">The sequence shown here is derived from an EMBL/GenBank/DDBJ whole genome shotgun (WGS) entry which is preliminary data.</text>
</comment>
<evidence type="ECO:0000313" key="3">
    <source>
        <dbReference type="Proteomes" id="UP000321393"/>
    </source>
</evidence>
<organism evidence="2 4">
    <name type="scientific">Cucumis melo var. makuwa</name>
    <name type="common">Oriental melon</name>
    <dbReference type="NCBI Taxonomy" id="1194695"/>
    <lineage>
        <taxon>Eukaryota</taxon>
        <taxon>Viridiplantae</taxon>
        <taxon>Streptophyta</taxon>
        <taxon>Embryophyta</taxon>
        <taxon>Tracheophyta</taxon>
        <taxon>Spermatophyta</taxon>
        <taxon>Magnoliopsida</taxon>
        <taxon>eudicotyledons</taxon>
        <taxon>Gunneridae</taxon>
        <taxon>Pentapetalae</taxon>
        <taxon>rosids</taxon>
        <taxon>fabids</taxon>
        <taxon>Cucurbitales</taxon>
        <taxon>Cucurbitaceae</taxon>
        <taxon>Benincaseae</taxon>
        <taxon>Cucumis</taxon>
    </lineage>
</organism>
<proteinExistence type="predicted"/>
<dbReference type="EMBL" id="SSTE01008534">
    <property type="protein sequence ID" value="KAA0055460.1"/>
    <property type="molecule type" value="Genomic_DNA"/>
</dbReference>
<dbReference type="OrthoDB" id="1931687at2759"/>
<dbReference type="Proteomes" id="UP000321947">
    <property type="component" value="Unassembled WGS sequence"/>
</dbReference>
<evidence type="ECO:0000313" key="1">
    <source>
        <dbReference type="EMBL" id="KAA0055460.1"/>
    </source>
</evidence>
<reference evidence="3 4" key="1">
    <citation type="submission" date="2019-08" db="EMBL/GenBank/DDBJ databases">
        <title>Draft genome sequences of two oriental melons (Cucumis melo L. var makuwa).</title>
        <authorList>
            <person name="Kwon S.-Y."/>
        </authorList>
    </citation>
    <scope>NUCLEOTIDE SEQUENCE [LARGE SCALE GENOMIC DNA]</scope>
    <source>
        <strain evidence="4">cv. Chang Bougi</strain>
        <strain evidence="3">cv. SW 3</strain>
        <tissue evidence="2">Leaf</tissue>
    </source>
</reference>